<protein>
    <submittedName>
        <fullName evidence="7">Putative at hook domain-containing protein</fullName>
    </submittedName>
</protein>
<evidence type="ECO:0000256" key="2">
    <source>
        <dbReference type="ARBA" id="ARBA00023015"/>
    </source>
</evidence>
<dbReference type="Pfam" id="PF02373">
    <property type="entry name" value="JmjC"/>
    <property type="match status" value="1"/>
</dbReference>
<organism evidence="7 8">
    <name type="scientific">Golovinomyces cichoracearum</name>
    <dbReference type="NCBI Taxonomy" id="62708"/>
    <lineage>
        <taxon>Eukaryota</taxon>
        <taxon>Fungi</taxon>
        <taxon>Dikarya</taxon>
        <taxon>Ascomycota</taxon>
        <taxon>Pezizomycotina</taxon>
        <taxon>Leotiomycetes</taxon>
        <taxon>Erysiphales</taxon>
        <taxon>Erysiphaceae</taxon>
        <taxon>Golovinomyces</taxon>
    </lineage>
</organism>
<dbReference type="SMART" id="SM00558">
    <property type="entry name" value="JmjC"/>
    <property type="match status" value="1"/>
</dbReference>
<dbReference type="EMBL" id="MCBS01023984">
    <property type="protein sequence ID" value="RKF74401.1"/>
    <property type="molecule type" value="Genomic_DNA"/>
</dbReference>
<dbReference type="InterPro" id="IPR018866">
    <property type="entry name" value="Znf-4CXXC_R1"/>
</dbReference>
<keyword evidence="3" id="KW-0804">Transcription</keyword>
<dbReference type="PROSITE" id="PS51184">
    <property type="entry name" value="JMJC"/>
    <property type="match status" value="1"/>
</dbReference>
<reference evidence="7 8" key="1">
    <citation type="journal article" date="2018" name="BMC Genomics">
        <title>Comparative genome analyses reveal sequence features reflecting distinct modes of host-adaptation between dicot and monocot powdery mildew.</title>
        <authorList>
            <person name="Wu Y."/>
            <person name="Ma X."/>
            <person name="Pan Z."/>
            <person name="Kale S.D."/>
            <person name="Song Y."/>
            <person name="King H."/>
            <person name="Zhang Q."/>
            <person name="Presley C."/>
            <person name="Deng X."/>
            <person name="Wei C.I."/>
            <person name="Xiao S."/>
        </authorList>
    </citation>
    <scope>NUCLEOTIDE SEQUENCE [LARGE SCALE GENOMIC DNA]</scope>
    <source>
        <strain evidence="7">UMSG1</strain>
    </source>
</reference>
<evidence type="ECO:0000259" key="6">
    <source>
        <dbReference type="PROSITE" id="PS51184"/>
    </source>
</evidence>
<keyword evidence="2" id="KW-0805">Transcription regulation</keyword>
<name>A0A420IIQ5_9PEZI</name>
<proteinExistence type="predicted"/>
<accession>A0A420IIQ5</accession>
<dbReference type="Proteomes" id="UP000285326">
    <property type="component" value="Unassembled WGS sequence"/>
</dbReference>
<dbReference type="AlphaFoldDB" id="A0A420IIQ5"/>
<sequence>MAFDDHIKAKFVPISPGFDLHTLVQCTENFDYIWRISKDKLNSRSIGNVEALVKSVVVLGGKPLVIEGWGPSLPPALFSSKWLEENLGSKAYIFMADSSPFAEETVWDIPNEVNIPMTIGHYLRSMKTLTNKFTPTNYMESRNQRLYLKDIDCPEAWADHLKNIIPNCVYYLNDCVEYSNNENSTPCALNNFGQNSYNSIAAPAGDLMSSLPPEMRASNMMCYIGHDGTYTAAHREMCATIGHNIMIEASADNDDEREGSSIWFMTESNERSVVREYFSAVLGHDVEIEKHFAQVNAWKNAPFKVWIVEQKVGDLIIIPPLAPHQVWNRGTRTIKAAWNRTTVDTLELALKEALFCSRMVCRDEQYRCKAIVFYSLQKYYKILKQNDIEGNSYQHERTKQLWDDFKRLFSLYQDIIISEMFSLRLPKEKNVEMLPHNPGVFCSYCRCDIFNRFLTCRFCNSDYSGESSDSYDICMDCYAMGRSCKCISNLSWVEQWEWRFLADCYELWRNFIIRFYSGTEILKSFQPLEVVRINYGKKSIAQICQEQLKRRPWKKTNLSADLKLYSVHTKSKTIGESRQRTLKGRRELIADRSKREAPKPANLKRYRCHVCRRYELNWKMAFCSTCNLAFCYSTLWHEFDLMPQAVMAENDWHCPRCLKICSCKTCQENLTRIPFEPKGTILGHNTKKVADHRSVESLVDFSRSKLIWIYFDPSNPQQSIRRKLSKDESVSEITQTHEHESLASENEDANFLTPDGASRLESRSMKNIDPFLRDLSTYS</sequence>
<gene>
    <name evidence="7" type="ORF">GcM1_239025</name>
</gene>
<keyword evidence="4" id="KW-0539">Nucleus</keyword>
<feature type="domain" description="JmjC" evidence="6">
    <location>
        <begin position="191"/>
        <end position="357"/>
    </location>
</feature>
<comment type="subcellular location">
    <subcellularLocation>
        <location evidence="1">Nucleus</location>
    </subcellularLocation>
</comment>
<evidence type="ECO:0000313" key="8">
    <source>
        <dbReference type="Proteomes" id="UP000285326"/>
    </source>
</evidence>
<dbReference type="GO" id="GO:0005634">
    <property type="term" value="C:nucleus"/>
    <property type="evidence" value="ECO:0007669"/>
    <property type="project" value="UniProtKB-SubCell"/>
</dbReference>
<evidence type="ECO:0000256" key="5">
    <source>
        <dbReference type="SAM" id="MobiDB-lite"/>
    </source>
</evidence>
<evidence type="ECO:0000256" key="3">
    <source>
        <dbReference type="ARBA" id="ARBA00023163"/>
    </source>
</evidence>
<dbReference type="Pfam" id="PF10497">
    <property type="entry name" value="zf-4CXXC_R1"/>
    <property type="match status" value="1"/>
</dbReference>
<evidence type="ECO:0000256" key="4">
    <source>
        <dbReference type="ARBA" id="ARBA00023242"/>
    </source>
</evidence>
<feature type="region of interest" description="Disordered" evidence="5">
    <location>
        <begin position="720"/>
        <end position="763"/>
    </location>
</feature>
<evidence type="ECO:0000256" key="1">
    <source>
        <dbReference type="ARBA" id="ARBA00004123"/>
    </source>
</evidence>
<feature type="compositionally biased region" description="Basic and acidic residues" evidence="5">
    <location>
        <begin position="725"/>
        <end position="742"/>
    </location>
</feature>
<dbReference type="InterPro" id="IPR003347">
    <property type="entry name" value="JmjC_dom"/>
</dbReference>
<dbReference type="Gene3D" id="2.60.120.650">
    <property type="entry name" value="Cupin"/>
    <property type="match status" value="1"/>
</dbReference>
<evidence type="ECO:0000313" key="7">
    <source>
        <dbReference type="EMBL" id="RKF74401.1"/>
    </source>
</evidence>
<comment type="caution">
    <text evidence="7">The sequence shown here is derived from an EMBL/GenBank/DDBJ whole genome shotgun (WGS) entry which is preliminary data.</text>
</comment>
<dbReference type="SUPFAM" id="SSF51197">
    <property type="entry name" value="Clavaminate synthase-like"/>
    <property type="match status" value="1"/>
</dbReference>